<organism evidence="3 4">
    <name type="scientific">Klebsormidium nitens</name>
    <name type="common">Green alga</name>
    <name type="synonym">Ulothrix nitens</name>
    <dbReference type="NCBI Taxonomy" id="105231"/>
    <lineage>
        <taxon>Eukaryota</taxon>
        <taxon>Viridiplantae</taxon>
        <taxon>Streptophyta</taxon>
        <taxon>Klebsormidiophyceae</taxon>
        <taxon>Klebsormidiales</taxon>
        <taxon>Klebsormidiaceae</taxon>
        <taxon>Klebsormidium</taxon>
    </lineage>
</organism>
<keyword evidence="4" id="KW-1185">Reference proteome</keyword>
<feature type="signal peptide" evidence="2">
    <location>
        <begin position="1"/>
        <end position="34"/>
    </location>
</feature>
<evidence type="ECO:0000256" key="1">
    <source>
        <dbReference type="SAM" id="MobiDB-lite"/>
    </source>
</evidence>
<name>A0A1Y1IB27_KLENI</name>
<dbReference type="Proteomes" id="UP000054558">
    <property type="component" value="Unassembled WGS sequence"/>
</dbReference>
<dbReference type="EMBL" id="DF237355">
    <property type="protein sequence ID" value="GAQ88174.1"/>
    <property type="molecule type" value="Genomic_DNA"/>
</dbReference>
<accession>A0A1Y1IB27</accession>
<protein>
    <submittedName>
        <fullName evidence="3">Uncharacterized protein</fullName>
    </submittedName>
</protein>
<feature type="region of interest" description="Disordered" evidence="1">
    <location>
        <begin position="243"/>
        <end position="308"/>
    </location>
</feature>
<keyword evidence="2" id="KW-0732">Signal</keyword>
<feature type="region of interest" description="Disordered" evidence="1">
    <location>
        <begin position="154"/>
        <end position="193"/>
    </location>
</feature>
<gene>
    <name evidence="3" type="ORF">KFL_004060080</name>
</gene>
<evidence type="ECO:0000313" key="4">
    <source>
        <dbReference type="Proteomes" id="UP000054558"/>
    </source>
</evidence>
<reference evidence="3 4" key="1">
    <citation type="journal article" date="2014" name="Nat. Commun.">
        <title>Klebsormidium flaccidum genome reveals primary factors for plant terrestrial adaptation.</title>
        <authorList>
            <person name="Hori K."/>
            <person name="Maruyama F."/>
            <person name="Fujisawa T."/>
            <person name="Togashi T."/>
            <person name="Yamamoto N."/>
            <person name="Seo M."/>
            <person name="Sato S."/>
            <person name="Yamada T."/>
            <person name="Mori H."/>
            <person name="Tajima N."/>
            <person name="Moriyama T."/>
            <person name="Ikeuchi M."/>
            <person name="Watanabe M."/>
            <person name="Wada H."/>
            <person name="Kobayashi K."/>
            <person name="Saito M."/>
            <person name="Masuda T."/>
            <person name="Sasaki-Sekimoto Y."/>
            <person name="Mashiguchi K."/>
            <person name="Awai K."/>
            <person name="Shimojima M."/>
            <person name="Masuda S."/>
            <person name="Iwai M."/>
            <person name="Nobusawa T."/>
            <person name="Narise T."/>
            <person name="Kondo S."/>
            <person name="Saito H."/>
            <person name="Sato R."/>
            <person name="Murakawa M."/>
            <person name="Ihara Y."/>
            <person name="Oshima-Yamada Y."/>
            <person name="Ohtaka K."/>
            <person name="Satoh M."/>
            <person name="Sonobe K."/>
            <person name="Ishii M."/>
            <person name="Ohtani R."/>
            <person name="Kanamori-Sato M."/>
            <person name="Honoki R."/>
            <person name="Miyazaki D."/>
            <person name="Mochizuki H."/>
            <person name="Umetsu J."/>
            <person name="Higashi K."/>
            <person name="Shibata D."/>
            <person name="Kamiya Y."/>
            <person name="Sato N."/>
            <person name="Nakamura Y."/>
            <person name="Tabata S."/>
            <person name="Ida S."/>
            <person name="Kurokawa K."/>
            <person name="Ohta H."/>
        </authorList>
    </citation>
    <scope>NUCLEOTIDE SEQUENCE [LARGE SCALE GENOMIC DNA]</scope>
    <source>
        <strain evidence="3 4">NIES-2285</strain>
    </source>
</reference>
<evidence type="ECO:0000313" key="3">
    <source>
        <dbReference type="EMBL" id="GAQ88174.1"/>
    </source>
</evidence>
<dbReference type="OMA" id="ATILRCT"/>
<sequence length="476" mass="47408">MSSLSKHPRLSVPASILLGSLLLFFASSISYVGAQEGPTSPPGPSFPPLVPSPTPLECPDGESSYSFNGTMCCAYDRTCLIGDPLNPSLATGALCCPQGALCVFDYTSFAACVTPPAAQCASCLPANPNSFDRCSLLKSGDFCCSQQTCGGSIADSSPHKCAPPPQSQRLPPPLPSKHLRPPPPIPTPTGPFPTFATTEGGACDPFSALPFTCYNNAGTSFACCPDPKCPSPGPVPRCAGETAAPSTLAPTPTPTVTSPIPTVTTPMPTVTTPTPTVTTPTPTVTTTPTPTVTTTPTPTVTSTPMPTATTAAPAVTTAAPAPTPTVTHATGSYVCDPFSTLPFTCYNNAGSSFACCADPRCPIPGPTASCAGDPPAPQPTPTPTPAVTTGAPAVTTAAPAVTTGAPAVTTAAPSATTPAPVATVPAPTATYVTGSGYVCDPASALPYTCYNASGSSFVCCAKSTCPAPGATAVCAP</sequence>
<feature type="chain" id="PRO_5012801738" evidence="2">
    <location>
        <begin position="35"/>
        <end position="476"/>
    </location>
</feature>
<feature type="compositionally biased region" description="Pro residues" evidence="1">
    <location>
        <begin position="161"/>
        <end position="191"/>
    </location>
</feature>
<proteinExistence type="predicted"/>
<dbReference type="AlphaFoldDB" id="A0A1Y1IB27"/>
<evidence type="ECO:0000256" key="2">
    <source>
        <dbReference type="SAM" id="SignalP"/>
    </source>
</evidence>